<comment type="caution">
    <text evidence="1">The sequence shown here is derived from an EMBL/GenBank/DDBJ whole genome shotgun (WGS) entry which is preliminary data.</text>
</comment>
<name>A0A109BL45_HYPSL</name>
<accession>A0A109BL45</accession>
<organism evidence="1 2">
    <name type="scientific">Hyphomicrobium sulfonivorans</name>
    <dbReference type="NCBI Taxonomy" id="121290"/>
    <lineage>
        <taxon>Bacteria</taxon>
        <taxon>Pseudomonadati</taxon>
        <taxon>Pseudomonadota</taxon>
        <taxon>Alphaproteobacteria</taxon>
        <taxon>Hyphomicrobiales</taxon>
        <taxon>Hyphomicrobiaceae</taxon>
        <taxon>Hyphomicrobium</taxon>
    </lineage>
</organism>
<reference evidence="1 2" key="1">
    <citation type="submission" date="2015-10" db="EMBL/GenBank/DDBJ databases">
        <title>Transcriptomic analysis of a linuron degrading triple-species bacterial consortium.</title>
        <authorList>
            <person name="Albers P."/>
        </authorList>
    </citation>
    <scope>NUCLEOTIDE SEQUENCE [LARGE SCALE GENOMIC DNA]</scope>
    <source>
        <strain evidence="1 2">WDL6</strain>
    </source>
</reference>
<dbReference type="OrthoDB" id="6976379at2"/>
<dbReference type="Proteomes" id="UP000059074">
    <property type="component" value="Unassembled WGS sequence"/>
</dbReference>
<keyword evidence="2" id="KW-1185">Reference proteome</keyword>
<gene>
    <name evidence="1" type="ORF">APY04_0834</name>
</gene>
<dbReference type="EMBL" id="LMTR01000028">
    <property type="protein sequence ID" value="KWT70773.1"/>
    <property type="molecule type" value="Genomic_DNA"/>
</dbReference>
<dbReference type="AlphaFoldDB" id="A0A109BL45"/>
<dbReference type="Gene3D" id="4.10.410.40">
    <property type="match status" value="1"/>
</dbReference>
<sequence length="168" mass="18163">MISKTAGSKLWISPVPVNPDTYKTMSNAAGVAALEVINDWIQVEEIEDFGEHGDTSEEITFTSVSDGRVRKLKGSRNAGTKAIVVGRDPLDDGQVALDAAEKTDFNYAFKVQYKDAPSPSHTNSIEYFVGLVLSRPVNQGAENNVVRKTYNVSINSPIFEAPASLIGS</sequence>
<proteinExistence type="predicted"/>
<evidence type="ECO:0000313" key="1">
    <source>
        <dbReference type="EMBL" id="KWT70773.1"/>
    </source>
</evidence>
<evidence type="ECO:0000313" key="2">
    <source>
        <dbReference type="Proteomes" id="UP000059074"/>
    </source>
</evidence>
<dbReference type="STRING" id="121290.APY04_0834"/>
<protein>
    <submittedName>
        <fullName evidence="1">Uncharacterized protein</fullName>
    </submittedName>
</protein>
<dbReference type="PATRIC" id="fig|121290.4.peg.3530"/>
<dbReference type="RefSeq" id="WP_068459949.1">
    <property type="nucleotide sequence ID" value="NZ_LMTR01000028.1"/>
</dbReference>